<gene>
    <name evidence="1" type="ORF">MM213_13305</name>
</gene>
<dbReference type="Proteomes" id="UP001165430">
    <property type="component" value="Unassembled WGS sequence"/>
</dbReference>
<evidence type="ECO:0000313" key="2">
    <source>
        <dbReference type="Proteomes" id="UP001165430"/>
    </source>
</evidence>
<accession>A0ABS9VDF2</accession>
<proteinExistence type="predicted"/>
<dbReference type="RefSeq" id="WP_241412934.1">
    <property type="nucleotide sequence ID" value="NZ_JAKZGO010000010.1"/>
</dbReference>
<reference evidence="1" key="1">
    <citation type="submission" date="2022-03" db="EMBL/GenBank/DDBJ databases">
        <title>De novo assembled genomes of Belliella spp. (Cyclobacteriaceae) strains.</title>
        <authorList>
            <person name="Szabo A."/>
            <person name="Korponai K."/>
            <person name="Felfoldi T."/>
        </authorList>
    </citation>
    <scope>NUCLEOTIDE SEQUENCE</scope>
    <source>
        <strain evidence="1">DSM 111903</strain>
    </source>
</reference>
<comment type="caution">
    <text evidence="1">The sequence shown here is derived from an EMBL/GenBank/DDBJ whole genome shotgun (WGS) entry which is preliminary data.</text>
</comment>
<organism evidence="1 2">
    <name type="scientific">Belliella alkalica</name>
    <dbReference type="NCBI Taxonomy" id="1730871"/>
    <lineage>
        <taxon>Bacteria</taxon>
        <taxon>Pseudomonadati</taxon>
        <taxon>Bacteroidota</taxon>
        <taxon>Cytophagia</taxon>
        <taxon>Cytophagales</taxon>
        <taxon>Cyclobacteriaceae</taxon>
        <taxon>Belliella</taxon>
    </lineage>
</organism>
<keyword evidence="2" id="KW-1185">Reference proteome</keyword>
<evidence type="ECO:0000313" key="1">
    <source>
        <dbReference type="EMBL" id="MCH7414470.1"/>
    </source>
</evidence>
<name>A0ABS9VDF2_9BACT</name>
<dbReference type="EMBL" id="JAKZGO010000010">
    <property type="protein sequence ID" value="MCH7414470.1"/>
    <property type="molecule type" value="Genomic_DNA"/>
</dbReference>
<evidence type="ECO:0008006" key="3">
    <source>
        <dbReference type="Google" id="ProtNLM"/>
    </source>
</evidence>
<sequence>MLERDIILRWLRSFSEGLLRVVGKVHILEEERKKEFAKLYQTFFDMNRESFLKTEKDGFFEGLFNSDEDLQIRKEKLVALCELIETDLKFEKNEEIKTNLSKKIGMLKDVLNEQYGFEYLDFNRS</sequence>
<protein>
    <recommendedName>
        <fullName evidence="3">Co-chaperone DjlA N-terminal domain-containing protein</fullName>
    </recommendedName>
</protein>